<evidence type="ECO:0000256" key="3">
    <source>
        <dbReference type="ARBA" id="ARBA00022833"/>
    </source>
</evidence>
<evidence type="ECO:0000313" key="8">
    <source>
        <dbReference type="Proteomes" id="UP000650467"/>
    </source>
</evidence>
<keyword evidence="1" id="KW-0479">Metal-binding</keyword>
<feature type="region of interest" description="Disordered" evidence="5">
    <location>
        <begin position="562"/>
        <end position="625"/>
    </location>
</feature>
<comment type="caution">
    <text evidence="7">The sequence shown here is derived from an EMBL/GenBank/DDBJ whole genome shotgun (WGS) entry which is preliminary data.</text>
</comment>
<feature type="compositionally biased region" description="Gly residues" evidence="5">
    <location>
        <begin position="513"/>
        <end position="523"/>
    </location>
</feature>
<dbReference type="EMBL" id="JAEHOC010000002">
    <property type="protein sequence ID" value="KAG2444790.1"/>
    <property type="molecule type" value="Genomic_DNA"/>
</dbReference>
<feature type="region of interest" description="Disordered" evidence="5">
    <location>
        <begin position="674"/>
        <end position="732"/>
    </location>
</feature>
<feature type="region of interest" description="Disordered" evidence="5">
    <location>
        <begin position="396"/>
        <end position="435"/>
    </location>
</feature>
<accession>A0A835WCB4</accession>
<reference evidence="7" key="1">
    <citation type="journal article" date="2020" name="bioRxiv">
        <title>Comparative genomics of Chlamydomonas.</title>
        <authorList>
            <person name="Craig R.J."/>
            <person name="Hasan A.R."/>
            <person name="Ness R.W."/>
            <person name="Keightley P.D."/>
        </authorList>
    </citation>
    <scope>NUCLEOTIDE SEQUENCE</scope>
    <source>
        <strain evidence="7">SAG 7.73</strain>
    </source>
</reference>
<dbReference type="GO" id="GO:0008270">
    <property type="term" value="F:zinc ion binding"/>
    <property type="evidence" value="ECO:0007669"/>
    <property type="project" value="UniProtKB-KW"/>
</dbReference>
<dbReference type="PANTHER" id="PTHR31251">
    <property type="entry name" value="SQUAMOSA PROMOTER-BINDING-LIKE PROTEIN 4"/>
    <property type="match status" value="1"/>
</dbReference>
<feature type="compositionally biased region" description="Gly residues" evidence="5">
    <location>
        <begin position="959"/>
        <end position="984"/>
    </location>
</feature>
<dbReference type="PANTHER" id="PTHR31251:SF169">
    <property type="entry name" value="SQUAMOSA PROMOTER-BINDING-LIKE PROTEIN 8"/>
    <property type="match status" value="1"/>
</dbReference>
<feature type="compositionally biased region" description="Low complexity" evidence="5">
    <location>
        <begin position="948"/>
        <end position="958"/>
    </location>
</feature>
<feature type="region of interest" description="Disordered" evidence="5">
    <location>
        <begin position="757"/>
        <end position="787"/>
    </location>
</feature>
<dbReference type="Pfam" id="PF03110">
    <property type="entry name" value="SBP"/>
    <property type="match status" value="1"/>
</dbReference>
<dbReference type="InterPro" id="IPR044817">
    <property type="entry name" value="SBP-like"/>
</dbReference>
<feature type="coiled-coil region" evidence="4">
    <location>
        <begin position="848"/>
        <end position="875"/>
    </location>
</feature>
<dbReference type="InterPro" id="IPR036893">
    <property type="entry name" value="SBP_sf"/>
</dbReference>
<evidence type="ECO:0000256" key="4">
    <source>
        <dbReference type="SAM" id="Coils"/>
    </source>
</evidence>
<sequence>MEEDYESANVHSYAAGPRVARWGRLEELDPGDEALLQSMERRAKQIKPLRCQVGGCTADLSQAKKYFQRYRICERHLKAPSLKMDGRAVRFCDQCSKFHDITAFEGTRRTCTEKLEKTRQARVVRRMRKGGGGGDEEGGGGRRGRRARADAGSDGGGGGGSSSDGEDGEGGGDGDGGGSGSGRYGGGGGGGGSGSGSDYAAAKRRRRDPSGNGDSGGADDYELQGGGAYGSGGLDGGGGGGGGAYGTDHGAAMLSLASGKRPIGGRFDGLDMAAAGSALQRPLDARPGHGLGDVAPQPLDTGATGATAVAAGIDGAGLSRAGLSPRGGQAGDLLQPPLLLPPAELAGRGVGSGSGLGPMGLLPPLTGGGGSGTAAVSSLPLDLEAPLLTMHASSPASIGGASAGDRGRSLLPPRSDLMLSGGGGSGGLDGNANGRGAGLHSPLSAARLLLRGLSGVPLGRSGSSNLSAEATAAFAAAVAASGGDGGGGGGGHQAKATAGPLGWPQRDGSASMGSGGGGGGGGDSAMAGAGECSGDGRSGGAYSNQGRVARLGSGGSDAAVAAAAGNGRSSSGDASDAADTRARQARLDDRAPHRAGPASGGAPLLELSRPLSGSLAQPPSRELRGLDGLPAEAAAHLQGLLQVLDAAGAAPEEVAEVLGRVPLLLERRRTAPALAADGGSNGADDGQGTMPLKDGAGSGAYQGNGNGAGGSPGAGSVRVKLEGGGGDAGPDLLLSLRQHQHQRQQQQQQSAALDLRLQPCPRPQPPFGMDAEPSGRGNGGRHGARPLDFNARAPAEAAALAGGRGGGGGATMESDVITESGLRLARSLGIQIQRYPKAPSPPSPPPLNQQQVLQLQQIRQLVQQHEQQQQQQQQMLQPLQPPARQFSGVAMLHQELRTQMDRMAPAGAAFGSLDRSPPAAPGRQHMLQPDQAPGLLQLGGSAPPPGGPADLASLRNGFTAGGFTGGAGGGGGGGGRGGGGGGGDGELDAQYRYLSVMQDRLLRQLGLSKPGWQ</sequence>
<dbReference type="Proteomes" id="UP000650467">
    <property type="component" value="Unassembled WGS sequence"/>
</dbReference>
<feature type="compositionally biased region" description="Gly residues" evidence="5">
    <location>
        <begin position="420"/>
        <end position="435"/>
    </location>
</feature>
<evidence type="ECO:0000259" key="6">
    <source>
        <dbReference type="PROSITE" id="PS51141"/>
    </source>
</evidence>
<keyword evidence="3" id="KW-0862">Zinc</keyword>
<feature type="region of interest" description="Disordered" evidence="5">
    <location>
        <begin position="911"/>
        <end position="987"/>
    </location>
</feature>
<gene>
    <name evidence="7" type="ORF">HXX76_001533</name>
</gene>
<dbReference type="AlphaFoldDB" id="A0A835WCB4"/>
<evidence type="ECO:0000256" key="1">
    <source>
        <dbReference type="ARBA" id="ARBA00022723"/>
    </source>
</evidence>
<protein>
    <recommendedName>
        <fullName evidence="6">SBP-type domain-containing protein</fullName>
    </recommendedName>
</protein>
<evidence type="ECO:0000256" key="5">
    <source>
        <dbReference type="SAM" id="MobiDB-lite"/>
    </source>
</evidence>
<evidence type="ECO:0000313" key="7">
    <source>
        <dbReference type="EMBL" id="KAG2444790.1"/>
    </source>
</evidence>
<keyword evidence="2" id="KW-0863">Zinc-finger</keyword>
<evidence type="ECO:0000256" key="2">
    <source>
        <dbReference type="ARBA" id="ARBA00022771"/>
    </source>
</evidence>
<feature type="compositionally biased region" description="Low complexity" evidence="5">
    <location>
        <begin position="675"/>
        <end position="688"/>
    </location>
</feature>
<dbReference type="GO" id="GO:0003677">
    <property type="term" value="F:DNA binding"/>
    <property type="evidence" value="ECO:0007669"/>
    <property type="project" value="InterPro"/>
</dbReference>
<dbReference type="Gene3D" id="4.10.1100.10">
    <property type="entry name" value="Transcription factor, SBP-box domain"/>
    <property type="match status" value="1"/>
</dbReference>
<dbReference type="PROSITE" id="PS51141">
    <property type="entry name" value="ZF_SBP"/>
    <property type="match status" value="1"/>
</dbReference>
<feature type="compositionally biased region" description="Low complexity" evidence="5">
    <location>
        <begin position="562"/>
        <end position="577"/>
    </location>
</feature>
<dbReference type="InterPro" id="IPR004333">
    <property type="entry name" value="SBP_dom"/>
</dbReference>
<feature type="region of interest" description="Disordered" evidence="5">
    <location>
        <begin position="122"/>
        <end position="224"/>
    </location>
</feature>
<organism evidence="7 8">
    <name type="scientific">Chlamydomonas incerta</name>
    <dbReference type="NCBI Taxonomy" id="51695"/>
    <lineage>
        <taxon>Eukaryota</taxon>
        <taxon>Viridiplantae</taxon>
        <taxon>Chlorophyta</taxon>
        <taxon>core chlorophytes</taxon>
        <taxon>Chlorophyceae</taxon>
        <taxon>CS clade</taxon>
        <taxon>Chlamydomonadales</taxon>
        <taxon>Chlamydomonadaceae</taxon>
        <taxon>Chlamydomonas</taxon>
    </lineage>
</organism>
<feature type="compositionally biased region" description="Low complexity" evidence="5">
    <location>
        <begin position="931"/>
        <end position="941"/>
    </location>
</feature>
<feature type="compositionally biased region" description="Gly residues" evidence="5">
    <location>
        <begin position="173"/>
        <end position="195"/>
    </location>
</feature>
<keyword evidence="8" id="KW-1185">Reference proteome</keyword>
<proteinExistence type="predicted"/>
<dbReference type="OrthoDB" id="551447at2759"/>
<dbReference type="SUPFAM" id="SSF103612">
    <property type="entry name" value="SBT domain"/>
    <property type="match status" value="1"/>
</dbReference>
<feature type="domain" description="SBP-type" evidence="6">
    <location>
        <begin position="48"/>
        <end position="125"/>
    </location>
</feature>
<keyword evidence="4" id="KW-0175">Coiled coil</keyword>
<feature type="compositionally biased region" description="Gly residues" evidence="5">
    <location>
        <begin position="696"/>
        <end position="713"/>
    </location>
</feature>
<name>A0A835WCB4_CHLIN</name>
<feature type="region of interest" description="Disordered" evidence="5">
    <location>
        <begin position="482"/>
        <end position="539"/>
    </location>
</feature>
<feature type="compositionally biased region" description="Gly residues" evidence="5">
    <location>
        <begin position="153"/>
        <end position="162"/>
    </location>
</feature>
<feature type="compositionally biased region" description="Gly residues" evidence="5">
    <location>
        <begin position="482"/>
        <end position="492"/>
    </location>
</feature>
<dbReference type="GO" id="GO:0005634">
    <property type="term" value="C:nucleus"/>
    <property type="evidence" value="ECO:0007669"/>
    <property type="project" value="InterPro"/>
</dbReference>
<feature type="compositionally biased region" description="Basic and acidic residues" evidence="5">
    <location>
        <begin position="578"/>
        <end position="592"/>
    </location>
</feature>